<organism evidence="2 3">
    <name type="scientific">Thermomonospora curvata (strain ATCC 19995 / DSM 43183 / JCM 3096 / KCTC 9072 / NBRC 15933 / NCIMB 10081 / Henssen B9)</name>
    <dbReference type="NCBI Taxonomy" id="471852"/>
    <lineage>
        <taxon>Bacteria</taxon>
        <taxon>Bacillati</taxon>
        <taxon>Actinomycetota</taxon>
        <taxon>Actinomycetes</taxon>
        <taxon>Streptosporangiales</taxon>
        <taxon>Thermomonosporaceae</taxon>
        <taxon>Thermomonospora</taxon>
    </lineage>
</organism>
<dbReference type="EMBL" id="CP001738">
    <property type="protein sequence ID" value="ACZ00094.1"/>
    <property type="molecule type" value="Genomic_DNA"/>
</dbReference>
<evidence type="ECO:0000256" key="1">
    <source>
        <dbReference type="SAM" id="MobiDB-lite"/>
    </source>
</evidence>
<evidence type="ECO:0000313" key="3">
    <source>
        <dbReference type="Proteomes" id="UP000001918"/>
    </source>
</evidence>
<feature type="compositionally biased region" description="Basic and acidic residues" evidence="1">
    <location>
        <begin position="1"/>
        <end position="10"/>
    </location>
</feature>
<dbReference type="Proteomes" id="UP000001918">
    <property type="component" value="Chromosome"/>
</dbReference>
<sequence>MDMSGVRDVRQGSGRMEGTLKGGRATVLSVGGLEYVSLPDEPRTRTGRRWLCSTGSRTFGDFPNVRRIAMLLRTSCEPTPAGSGGGRRHVRGTMERRVALREVPDPTFKPFIGRLPATAAHDLWTDDTGKPVCILPQLKGEAGRRSSTVEPSGFGAAPSVQRPTADQVLRRPSERGSAAG</sequence>
<keyword evidence="3" id="KW-1185">Reference proteome</keyword>
<proteinExistence type="predicted"/>
<gene>
    <name evidence="2" type="ordered locus">Tcur_4569</name>
</gene>
<name>D1A5A8_THECD</name>
<feature type="region of interest" description="Disordered" evidence="1">
    <location>
        <begin position="140"/>
        <end position="180"/>
    </location>
</feature>
<dbReference type="KEGG" id="tcu:Tcur_4569"/>
<accession>D1A5A8</accession>
<dbReference type="AlphaFoldDB" id="D1A5A8"/>
<dbReference type="HOGENOM" id="CLU_1495508_0_0_11"/>
<reference evidence="2 3" key="1">
    <citation type="journal article" date="2011" name="Stand. Genomic Sci.">
        <title>Complete genome sequence of Thermomonospora curvata type strain (B9).</title>
        <authorList>
            <person name="Chertkov O."/>
            <person name="Sikorski J."/>
            <person name="Nolan M."/>
            <person name="Lapidus A."/>
            <person name="Lucas S."/>
            <person name="Del Rio T.G."/>
            <person name="Tice H."/>
            <person name="Cheng J.F."/>
            <person name="Goodwin L."/>
            <person name="Pitluck S."/>
            <person name="Liolios K."/>
            <person name="Ivanova N."/>
            <person name="Mavromatis K."/>
            <person name="Mikhailova N."/>
            <person name="Ovchinnikova G."/>
            <person name="Pati A."/>
            <person name="Chen A."/>
            <person name="Palaniappan K."/>
            <person name="Djao O.D."/>
            <person name="Land M."/>
            <person name="Hauser L."/>
            <person name="Chang Y.J."/>
            <person name="Jeffries C.D."/>
            <person name="Brettin T."/>
            <person name="Han C."/>
            <person name="Detter J.C."/>
            <person name="Rohde M."/>
            <person name="Goker M."/>
            <person name="Woyke T."/>
            <person name="Bristow J."/>
            <person name="Eisen J.A."/>
            <person name="Markowitz V."/>
            <person name="Hugenholtz P."/>
            <person name="Klenk H.P."/>
            <person name="Kyrpides N.C."/>
        </authorList>
    </citation>
    <scope>NUCLEOTIDE SEQUENCE [LARGE SCALE GENOMIC DNA]</scope>
    <source>
        <strain evidence="3">ATCC 19995 / DSM 43183 / JCM 3096 / KCTC 9072 / NBRC 15933 / NCIMB 10081 / Henssen B9</strain>
    </source>
</reference>
<protein>
    <submittedName>
        <fullName evidence="2">Uncharacterized protein</fullName>
    </submittedName>
</protein>
<feature type="region of interest" description="Disordered" evidence="1">
    <location>
        <begin position="1"/>
        <end position="20"/>
    </location>
</feature>
<evidence type="ECO:0000313" key="2">
    <source>
        <dbReference type="EMBL" id="ACZ00094.1"/>
    </source>
</evidence>